<name>A0ABV1M8J0_9NEIS</name>
<dbReference type="EMBL" id="JBEFLD010000011">
    <property type="protein sequence ID" value="MEQ6292528.1"/>
    <property type="molecule type" value="Genomic_DNA"/>
</dbReference>
<protein>
    <submittedName>
        <fullName evidence="2">DUF484 family protein</fullName>
    </submittedName>
</protein>
<sequence>MQAEEILAYLDDNPDFLASHAPRYGLKPLQDRVVSFADRQMLDLKDRNRQLEARLTQLIRHGEQNDQIVARSHKLAVALLRGQTLAEVHHAIQHSFAEHFGLPRVALRLWHPGAESSELYNSRQDIRLLAGNLSAPYCGPYANDEIISWFPATPVLQSFAQLALRDGTEPFGMLVIASDDAQRFTLEMQTHYLAQMAELMSQALLRVLGKA</sequence>
<organism evidence="2 3">
    <name type="scientific">Vogesella oryzagri</name>
    <dbReference type="NCBI Taxonomy" id="3160864"/>
    <lineage>
        <taxon>Bacteria</taxon>
        <taxon>Pseudomonadati</taxon>
        <taxon>Pseudomonadota</taxon>
        <taxon>Betaproteobacteria</taxon>
        <taxon>Neisseriales</taxon>
        <taxon>Chromobacteriaceae</taxon>
        <taxon>Vogesella</taxon>
    </lineage>
</organism>
<reference evidence="2" key="1">
    <citation type="submission" date="2024-06" db="EMBL/GenBank/DDBJ databases">
        <title>Genome sequence of Vogesella sp. MAHUQ-64.</title>
        <authorList>
            <person name="Huq M.A."/>
        </authorList>
    </citation>
    <scope>NUCLEOTIDE SEQUENCE</scope>
    <source>
        <strain evidence="2">MAHUQ-64</strain>
    </source>
</reference>
<evidence type="ECO:0000313" key="2">
    <source>
        <dbReference type="EMBL" id="MEQ6292528.1"/>
    </source>
</evidence>
<dbReference type="PANTHER" id="PTHR38765:SF1">
    <property type="entry name" value="DUF484 DOMAIN-CONTAINING PROTEIN"/>
    <property type="match status" value="1"/>
</dbReference>
<keyword evidence="3" id="KW-1185">Reference proteome</keyword>
<keyword evidence="1" id="KW-0175">Coiled coil</keyword>
<comment type="caution">
    <text evidence="2">The sequence shown here is derived from an EMBL/GenBank/DDBJ whole genome shotgun (WGS) entry which is preliminary data.</text>
</comment>
<dbReference type="PANTHER" id="PTHR38765">
    <property type="entry name" value="DUF484 DOMAIN-CONTAINING PROTEIN"/>
    <property type="match status" value="1"/>
</dbReference>
<gene>
    <name evidence="2" type="ORF">ABNW52_18090</name>
</gene>
<dbReference type="InterPro" id="IPR007435">
    <property type="entry name" value="DUF484"/>
</dbReference>
<feature type="coiled-coil region" evidence="1">
    <location>
        <begin position="34"/>
        <end position="61"/>
    </location>
</feature>
<dbReference type="Proteomes" id="UP001433638">
    <property type="component" value="Unassembled WGS sequence"/>
</dbReference>
<proteinExistence type="predicted"/>
<dbReference type="InterPro" id="IPR029016">
    <property type="entry name" value="GAF-like_dom_sf"/>
</dbReference>
<dbReference type="Gene3D" id="3.30.450.40">
    <property type="match status" value="1"/>
</dbReference>
<evidence type="ECO:0000313" key="3">
    <source>
        <dbReference type="Proteomes" id="UP001433638"/>
    </source>
</evidence>
<accession>A0ABV1M8J0</accession>
<dbReference type="RefSeq" id="WP_349590949.1">
    <property type="nucleotide sequence ID" value="NZ_JBEFLD010000011.1"/>
</dbReference>
<evidence type="ECO:0000256" key="1">
    <source>
        <dbReference type="SAM" id="Coils"/>
    </source>
</evidence>
<dbReference type="Pfam" id="PF04340">
    <property type="entry name" value="DUF484"/>
    <property type="match status" value="1"/>
</dbReference>